<name>A0A2T7CQC2_9POAL</name>
<proteinExistence type="predicted"/>
<accession>A0A2T7CQC2</accession>
<dbReference type="Pfam" id="PF00023">
    <property type="entry name" value="Ank"/>
    <property type="match status" value="1"/>
</dbReference>
<dbReference type="Pfam" id="PF12796">
    <property type="entry name" value="Ank_2"/>
    <property type="match status" value="2"/>
</dbReference>
<sequence length="760" mass="81339">MADVAGNEAEQAAPDINARQPPAVLDPQLFMAARRGDSERLKELLLLRNDGDQQQGGPAAATATTTAQVILEVDRPPAAAPLLHLLDGLTGNEGDSLLHVVAACGDGHGHGHGQDFLNCAKMIYRGRSGLLVARNNRGNTPLHCAAGAGNAGMISCIISLAAAGDETTVTEFLRMRNKCGETALHQAVRAGSKASMDELMSVDPELAAVPSEADEGNTTSPLYLAISLGKEDIAEHLIQKSNGKLSCSGPDGRNVLHAAVTRRKALPMLLELFKDVTVQVQQGEGARRVSTVPLLSQLTMQRDIDGSTPLHLAASTDWWSGAWVVSERFEHIWPWSKSTTTLLLDANICSAYQPDNKGLYPIHIAALAENLDVTKVLLQRCPDCATLQDGKGRTFLHVATRLGIYKVARYACGQPELSTILNVHDNNGDTALHHAVHVGNLVVFNCLIQNPKVDLSIANKDELTPLDLSWVKIPRGLSYQSHPRIVISRTLLLVGAPAGGSRSDLFREKYVREIDVEKVSQDLANTTQAMGIVSVLIATVTFASAFTLPGGYYQSASDGGVPGTPILAGSYAFSAFILADALAFICSCLATFSLVFAGVPAMELTVRYKHTEISTTLLHASGGSLIASFALGLYLVLAPIAHAVAITVCVISSGALVFGNMETWQMLCGLNTARARLGIQRLFATWCDLAPAAGLFAFSPFMILIVIFGIPAIIGNPDKTLSSLQAIFWKEGIAVFILLSLFIVVMGPPLIRLMVQRWKW</sequence>
<keyword evidence="5" id="KW-0040">ANK repeat</keyword>
<dbReference type="OrthoDB" id="662453at2759"/>
<dbReference type="InterPro" id="IPR026961">
    <property type="entry name" value="PGG_dom"/>
</dbReference>
<keyword evidence="2 8" id="KW-0812">Transmembrane</keyword>
<evidence type="ECO:0000256" key="7">
    <source>
        <dbReference type="SAM" id="MobiDB-lite"/>
    </source>
</evidence>
<dbReference type="Gramene" id="PUZ45522">
    <property type="protein sequence ID" value="PUZ45522"/>
    <property type="gene ID" value="GQ55_8G230300"/>
</dbReference>
<keyword evidence="3" id="KW-0677">Repeat</keyword>
<evidence type="ECO:0000256" key="1">
    <source>
        <dbReference type="ARBA" id="ARBA00004141"/>
    </source>
</evidence>
<reference evidence="10 11" key="1">
    <citation type="submission" date="2018-04" db="EMBL/GenBank/DDBJ databases">
        <title>WGS assembly of Panicum hallii var. hallii HAL2.</title>
        <authorList>
            <person name="Lovell J."/>
            <person name="Jenkins J."/>
            <person name="Lowry D."/>
            <person name="Mamidi S."/>
            <person name="Sreedasyam A."/>
            <person name="Weng X."/>
            <person name="Barry K."/>
            <person name="Bonette J."/>
            <person name="Campitelli B."/>
            <person name="Daum C."/>
            <person name="Gordon S."/>
            <person name="Gould B."/>
            <person name="Lipzen A."/>
            <person name="MacQueen A."/>
            <person name="Palacio-Mejia J."/>
            <person name="Plott C."/>
            <person name="Shakirov E."/>
            <person name="Shu S."/>
            <person name="Yoshinaga Y."/>
            <person name="Zane M."/>
            <person name="Rokhsar D."/>
            <person name="Grimwood J."/>
            <person name="Schmutz J."/>
            <person name="Juenger T."/>
        </authorList>
    </citation>
    <scope>NUCLEOTIDE SEQUENCE [LARGE SCALE GENOMIC DNA]</scope>
    <source>
        <strain evidence="11">cv. HAL2</strain>
    </source>
</reference>
<gene>
    <name evidence="10" type="ORF">GQ55_8G230300</name>
</gene>
<evidence type="ECO:0000259" key="9">
    <source>
        <dbReference type="Pfam" id="PF13962"/>
    </source>
</evidence>
<dbReference type="InterPro" id="IPR036770">
    <property type="entry name" value="Ankyrin_rpt-contain_sf"/>
</dbReference>
<evidence type="ECO:0000256" key="4">
    <source>
        <dbReference type="ARBA" id="ARBA00022989"/>
    </source>
</evidence>
<feature type="region of interest" description="Disordered" evidence="7">
    <location>
        <begin position="1"/>
        <end position="21"/>
    </location>
</feature>
<dbReference type="AlphaFoldDB" id="A0A2T7CQC2"/>
<evidence type="ECO:0000256" key="8">
    <source>
        <dbReference type="SAM" id="Phobius"/>
    </source>
</evidence>
<feature type="domain" description="PGG" evidence="9">
    <location>
        <begin position="522"/>
        <end position="636"/>
    </location>
</feature>
<evidence type="ECO:0000256" key="2">
    <source>
        <dbReference type="ARBA" id="ARBA00022692"/>
    </source>
</evidence>
<evidence type="ECO:0000256" key="3">
    <source>
        <dbReference type="ARBA" id="ARBA00022737"/>
    </source>
</evidence>
<keyword evidence="6 8" id="KW-0472">Membrane</keyword>
<feature type="transmembrane region" description="Helical" evidence="8">
    <location>
        <begin position="643"/>
        <end position="661"/>
    </location>
</feature>
<dbReference type="Pfam" id="PF13962">
    <property type="entry name" value="PGG"/>
    <property type="match status" value="1"/>
</dbReference>
<keyword evidence="4 8" id="KW-1133">Transmembrane helix</keyword>
<dbReference type="Gene3D" id="1.25.40.20">
    <property type="entry name" value="Ankyrin repeat-containing domain"/>
    <property type="match status" value="3"/>
</dbReference>
<dbReference type="SMART" id="SM00248">
    <property type="entry name" value="ANK"/>
    <property type="match status" value="7"/>
</dbReference>
<dbReference type="PANTHER" id="PTHR24186">
    <property type="entry name" value="PROTEIN PHOSPHATASE 1 REGULATORY SUBUNIT"/>
    <property type="match status" value="1"/>
</dbReference>
<evidence type="ECO:0000313" key="10">
    <source>
        <dbReference type="EMBL" id="PUZ45522.1"/>
    </source>
</evidence>
<feature type="transmembrane region" description="Helical" evidence="8">
    <location>
        <begin position="529"/>
        <end position="552"/>
    </location>
</feature>
<evidence type="ECO:0000256" key="6">
    <source>
        <dbReference type="ARBA" id="ARBA00023136"/>
    </source>
</evidence>
<feature type="transmembrane region" description="Helical" evidence="8">
    <location>
        <begin position="682"/>
        <end position="713"/>
    </location>
</feature>
<dbReference type="GO" id="GO:0005886">
    <property type="term" value="C:plasma membrane"/>
    <property type="evidence" value="ECO:0007669"/>
    <property type="project" value="TreeGrafter"/>
</dbReference>
<dbReference type="InterPro" id="IPR002110">
    <property type="entry name" value="Ankyrin_rpt"/>
</dbReference>
<feature type="transmembrane region" description="Helical" evidence="8">
    <location>
        <begin position="617"/>
        <end position="637"/>
    </location>
</feature>
<comment type="subcellular location">
    <subcellularLocation>
        <location evidence="1">Membrane</location>
        <topology evidence="1">Multi-pass membrane protein</topology>
    </subcellularLocation>
</comment>
<organism evidence="10 11">
    <name type="scientific">Panicum hallii var. hallii</name>
    <dbReference type="NCBI Taxonomy" id="1504633"/>
    <lineage>
        <taxon>Eukaryota</taxon>
        <taxon>Viridiplantae</taxon>
        <taxon>Streptophyta</taxon>
        <taxon>Embryophyta</taxon>
        <taxon>Tracheophyta</taxon>
        <taxon>Spermatophyta</taxon>
        <taxon>Magnoliopsida</taxon>
        <taxon>Liliopsida</taxon>
        <taxon>Poales</taxon>
        <taxon>Poaceae</taxon>
        <taxon>PACMAD clade</taxon>
        <taxon>Panicoideae</taxon>
        <taxon>Panicodae</taxon>
        <taxon>Paniceae</taxon>
        <taxon>Panicinae</taxon>
        <taxon>Panicum</taxon>
        <taxon>Panicum sect. Panicum</taxon>
    </lineage>
</organism>
<dbReference type="Proteomes" id="UP000244336">
    <property type="component" value="Chromosome 8"/>
</dbReference>
<dbReference type="EMBL" id="CM009756">
    <property type="protein sequence ID" value="PUZ45522.1"/>
    <property type="molecule type" value="Genomic_DNA"/>
</dbReference>
<dbReference type="SUPFAM" id="SSF48403">
    <property type="entry name" value="Ankyrin repeat"/>
    <property type="match status" value="1"/>
</dbReference>
<protein>
    <recommendedName>
        <fullName evidence="9">PGG domain-containing protein</fullName>
    </recommendedName>
</protein>
<feature type="transmembrane region" description="Helical" evidence="8">
    <location>
        <begin position="572"/>
        <end position="596"/>
    </location>
</feature>
<keyword evidence="11" id="KW-1185">Reference proteome</keyword>
<evidence type="ECO:0000256" key="5">
    <source>
        <dbReference type="ARBA" id="ARBA00023043"/>
    </source>
</evidence>
<dbReference type="PANTHER" id="PTHR24186:SF50">
    <property type="entry name" value="ANKYRIN REPEAT-CONTAINING PROTEIN ITN1-LIKE ISOFORM X1"/>
    <property type="match status" value="1"/>
</dbReference>
<feature type="transmembrane region" description="Helical" evidence="8">
    <location>
        <begin position="733"/>
        <end position="755"/>
    </location>
</feature>
<evidence type="ECO:0000313" key="11">
    <source>
        <dbReference type="Proteomes" id="UP000244336"/>
    </source>
</evidence>
<dbReference type="STRING" id="1504633.A0A2T7CQC2"/>